<comment type="caution">
    <text evidence="3">The sequence shown here is derived from an EMBL/GenBank/DDBJ whole genome shotgun (WGS) entry which is preliminary data.</text>
</comment>
<evidence type="ECO:0000256" key="1">
    <source>
        <dbReference type="ARBA" id="ARBA00022679"/>
    </source>
</evidence>
<dbReference type="OrthoDB" id="767964at2"/>
<dbReference type="Proteomes" id="UP000292583">
    <property type="component" value="Unassembled WGS sequence"/>
</dbReference>
<dbReference type="GO" id="GO:0016740">
    <property type="term" value="F:transferase activity"/>
    <property type="evidence" value="ECO:0007669"/>
    <property type="project" value="UniProtKB-KW"/>
</dbReference>
<evidence type="ECO:0000313" key="3">
    <source>
        <dbReference type="EMBL" id="TBR80468.1"/>
    </source>
</evidence>
<name>A0A4Q9JTL6_9BACT</name>
<feature type="domain" description="Glycosyl transferase CAP10" evidence="2">
    <location>
        <begin position="140"/>
        <end position="297"/>
    </location>
</feature>
<proteinExistence type="predicted"/>
<dbReference type="PANTHER" id="PTHR12203">
    <property type="entry name" value="KDEL LYS-ASP-GLU-LEU CONTAINING - RELATED"/>
    <property type="match status" value="1"/>
</dbReference>
<evidence type="ECO:0000259" key="2">
    <source>
        <dbReference type="Pfam" id="PF05686"/>
    </source>
</evidence>
<dbReference type="InterPro" id="IPR006598">
    <property type="entry name" value="CAP10"/>
</dbReference>
<evidence type="ECO:0000313" key="4">
    <source>
        <dbReference type="Proteomes" id="UP000292583"/>
    </source>
</evidence>
<dbReference type="EMBL" id="QPGR01000009">
    <property type="protein sequence ID" value="TBR80468.1"/>
    <property type="molecule type" value="Genomic_DNA"/>
</dbReference>
<dbReference type="RefSeq" id="WP_131186662.1">
    <property type="nucleotide sequence ID" value="NZ_QPGR01000009.1"/>
</dbReference>
<protein>
    <submittedName>
        <fullName evidence="3">Lipopolysaccharide biosynthesis protein</fullName>
    </submittedName>
</protein>
<dbReference type="Pfam" id="PF05686">
    <property type="entry name" value="Glyco_transf_90"/>
    <property type="match status" value="1"/>
</dbReference>
<gene>
    <name evidence="3" type="ORF">DU473_05405</name>
</gene>
<dbReference type="PANTHER" id="PTHR12203:SF35">
    <property type="entry name" value="PROTEIN O-GLUCOSYLTRANSFERASE 1"/>
    <property type="match status" value="1"/>
</dbReference>
<keyword evidence="1" id="KW-0808">Transferase</keyword>
<sequence length="321" mass="38523">MLQSRLFMNLKGIGISFVPRYFFQINLSKIFNEILKYNTKELEEIQVRVRYYNKINQFFTPTEKEKIGKFPFKKTSYAFDAYEISKYFKDKFLWNKDFNDVKWTFKDPTICKSRPLENNKNNILLKLDKNRHFCFLKDDLIFENKKDIAVFRGAVYQTHRKEFFHSYFNKTFCNIGDTSKEASQYRKNFLSKKEQMGYKFIISLEGNDVASNLKWAMSSNSLVLAPKMTCETWFMEGALKPNYHFALIDNENLAQVIDHFRTYPKEAQEIIHNAHKYIKQFLDKKKEFHIGILVLAKYFYYSKQLDLNELGYEREILELIK</sequence>
<reference evidence="3 4" key="1">
    <citation type="submission" date="2018-07" db="EMBL/GenBank/DDBJ databases">
        <title>Campylobacter zealandensis sp. nov., isolated from birds and water in New Zealand.</title>
        <authorList>
            <person name="Wilkinson D.A."/>
            <person name="Biggs P.J."/>
            <person name="French N.P."/>
            <person name="Midwinter A.C."/>
        </authorList>
    </citation>
    <scope>NUCLEOTIDE SEQUENCE [LARGE SCALE GENOMIC DNA]</scope>
    <source>
        <strain evidence="3 4">B423b</strain>
    </source>
</reference>
<keyword evidence="4" id="KW-1185">Reference proteome</keyword>
<dbReference type="AlphaFoldDB" id="A0A4Q9JTL6"/>
<organism evidence="3 4">
    <name type="scientific">Campylobacter novaezeelandiae</name>
    <dbReference type="NCBI Taxonomy" id="2267891"/>
    <lineage>
        <taxon>Bacteria</taxon>
        <taxon>Pseudomonadati</taxon>
        <taxon>Campylobacterota</taxon>
        <taxon>Epsilonproteobacteria</taxon>
        <taxon>Campylobacterales</taxon>
        <taxon>Campylobacteraceae</taxon>
        <taxon>Campylobacter</taxon>
    </lineage>
</organism>
<dbReference type="InterPro" id="IPR051091">
    <property type="entry name" value="O-Glucosyltr/Glycosyltrsf_90"/>
</dbReference>
<accession>A0A4Q9JTL6</accession>